<accession>A0A8J5CHX8</accession>
<sequence length="375" mass="41820">MMFNSVKHPRAGSSSTSICTSVRHNRHRETPITIYLAMKCHALTCSRNLVQTLFQLGLCVSYDRLLQLRADMANGVLRFEMEQVVCPPRLHQGLFTNCAVDNIDHNLSSSTAHDSFHGTAISAIQHPTLDCLGDDRGVLDIGQGTSVSTSGALPPSYREVPPVASKTKQLKVPSLQAPVQPTSMETVVQGRECEFVWLKKVSASLDKEKPGEEWLTWAACHASLQEADIPPSAITAMLPMFLENAHTLAMIKHAMGIVEAITQHVNPTLTLVTLVIMAMLFMYELHDYLTPKLAEDLFVDTTRGSKLRINIDVVFPSIPCNMLSLDAMDLSGEQHINIHHNIYKRKLDPDGRPIDDPERQERKLFQLLKFLRLHG</sequence>
<dbReference type="Pfam" id="PF13850">
    <property type="entry name" value="ERGIC_N"/>
    <property type="match status" value="1"/>
</dbReference>
<proteinExistence type="predicted"/>
<comment type="caution">
    <text evidence="3">The sequence shown here is derived from an EMBL/GenBank/DDBJ whole genome shotgun (WGS) entry which is preliminary data.</text>
</comment>
<reference evidence="3" key="1">
    <citation type="submission" date="2020-07" db="EMBL/GenBank/DDBJ databases">
        <title>The High-quality genome of the commercially important snow crab, Chionoecetes opilio.</title>
        <authorList>
            <person name="Jeong J.-H."/>
            <person name="Ryu S."/>
        </authorList>
    </citation>
    <scope>NUCLEOTIDE SEQUENCE</scope>
    <source>
        <strain evidence="3">MADBK_172401_WGS</strain>
        <tissue evidence="3">Digestive gland</tissue>
    </source>
</reference>
<organism evidence="3 4">
    <name type="scientific">Chionoecetes opilio</name>
    <name type="common">Atlantic snow crab</name>
    <name type="synonym">Cancer opilio</name>
    <dbReference type="NCBI Taxonomy" id="41210"/>
    <lineage>
        <taxon>Eukaryota</taxon>
        <taxon>Metazoa</taxon>
        <taxon>Ecdysozoa</taxon>
        <taxon>Arthropoda</taxon>
        <taxon>Crustacea</taxon>
        <taxon>Multicrustacea</taxon>
        <taxon>Malacostraca</taxon>
        <taxon>Eumalacostraca</taxon>
        <taxon>Eucarida</taxon>
        <taxon>Decapoda</taxon>
        <taxon>Pleocyemata</taxon>
        <taxon>Brachyura</taxon>
        <taxon>Eubrachyura</taxon>
        <taxon>Majoidea</taxon>
        <taxon>Majidae</taxon>
        <taxon>Chionoecetes</taxon>
    </lineage>
</organism>
<evidence type="ECO:0000313" key="4">
    <source>
        <dbReference type="Proteomes" id="UP000770661"/>
    </source>
</evidence>
<dbReference type="EMBL" id="JACEEZ010023612">
    <property type="protein sequence ID" value="KAG0711094.1"/>
    <property type="molecule type" value="Genomic_DNA"/>
</dbReference>
<evidence type="ECO:0000256" key="1">
    <source>
        <dbReference type="SAM" id="MobiDB-lite"/>
    </source>
</evidence>
<dbReference type="Proteomes" id="UP000770661">
    <property type="component" value="Unassembled WGS sequence"/>
</dbReference>
<name>A0A8J5CHX8_CHIOP</name>
<evidence type="ECO:0000259" key="2">
    <source>
        <dbReference type="Pfam" id="PF13850"/>
    </source>
</evidence>
<dbReference type="OrthoDB" id="270930at2759"/>
<feature type="domain" description="Endoplasmic reticulum vesicle transporter N-terminal" evidence="2">
    <location>
        <begin position="268"/>
        <end position="335"/>
    </location>
</feature>
<gene>
    <name evidence="3" type="primary">ergic3</name>
    <name evidence="3" type="ORF">GWK47_021369</name>
</gene>
<dbReference type="AlphaFoldDB" id="A0A8J5CHX8"/>
<feature type="region of interest" description="Disordered" evidence="1">
    <location>
        <begin position="1"/>
        <end position="20"/>
    </location>
</feature>
<dbReference type="InterPro" id="IPR039542">
    <property type="entry name" value="Erv_N"/>
</dbReference>
<protein>
    <submittedName>
        <fullName evidence="3">Endoplasmic reticulum-Golgi intermediate compartment protein 3</fullName>
    </submittedName>
</protein>
<evidence type="ECO:0000313" key="3">
    <source>
        <dbReference type="EMBL" id="KAG0711094.1"/>
    </source>
</evidence>
<keyword evidence="4" id="KW-1185">Reference proteome</keyword>
<dbReference type="PANTHER" id="PTHR47018">
    <property type="entry name" value="CXC DOMAIN-CONTAINING PROTEIN-RELATED"/>
    <property type="match status" value="1"/>
</dbReference>